<evidence type="ECO:0000259" key="1">
    <source>
        <dbReference type="Pfam" id="PF01370"/>
    </source>
</evidence>
<dbReference type="InParanoid" id="G4TG73"/>
<accession>G4TG73</accession>
<dbReference type="InterPro" id="IPR036291">
    <property type="entry name" value="NAD(P)-bd_dom_sf"/>
</dbReference>
<dbReference type="PANTHER" id="PTHR48079">
    <property type="entry name" value="PROTEIN YEEZ"/>
    <property type="match status" value="1"/>
</dbReference>
<dbReference type="EMBL" id="CAFZ01000079">
    <property type="protein sequence ID" value="CCA70316.1"/>
    <property type="molecule type" value="Genomic_DNA"/>
</dbReference>
<dbReference type="InterPro" id="IPR001509">
    <property type="entry name" value="Epimerase_deHydtase"/>
</dbReference>
<dbReference type="SUPFAM" id="SSF51735">
    <property type="entry name" value="NAD(P)-binding Rossmann-fold domains"/>
    <property type="match status" value="1"/>
</dbReference>
<dbReference type="STRING" id="1109443.G4TG73"/>
<evidence type="ECO:0000313" key="2">
    <source>
        <dbReference type="EMBL" id="CCA70316.1"/>
    </source>
</evidence>
<dbReference type="AlphaFoldDB" id="G4TG73"/>
<dbReference type="Gene3D" id="3.40.50.720">
    <property type="entry name" value="NAD(P)-binding Rossmann-like Domain"/>
    <property type="match status" value="1"/>
</dbReference>
<evidence type="ECO:0000313" key="3">
    <source>
        <dbReference type="Proteomes" id="UP000007148"/>
    </source>
</evidence>
<dbReference type="InterPro" id="IPR051783">
    <property type="entry name" value="NAD(P)-dependent_oxidoreduct"/>
</dbReference>
<organism evidence="2 3">
    <name type="scientific">Serendipita indica (strain DSM 11827)</name>
    <name type="common">Root endophyte fungus</name>
    <name type="synonym">Piriformospora indica</name>
    <dbReference type="NCBI Taxonomy" id="1109443"/>
    <lineage>
        <taxon>Eukaryota</taxon>
        <taxon>Fungi</taxon>
        <taxon>Dikarya</taxon>
        <taxon>Basidiomycota</taxon>
        <taxon>Agaricomycotina</taxon>
        <taxon>Agaricomycetes</taxon>
        <taxon>Sebacinales</taxon>
        <taxon>Serendipitaceae</taxon>
        <taxon>Serendipita</taxon>
    </lineage>
</organism>
<dbReference type="Proteomes" id="UP000007148">
    <property type="component" value="Unassembled WGS sequence"/>
</dbReference>
<sequence length="325" mass="34360">MPTIFVLGITGYIGGSVANGLRGVFPDHEFVALVRSQKNNFAVEALGVKVLQGSHSDHKLITDQAAKSDIIVNCADADDLELTKAILSGAKSTTIGKTPILIHTSGTGLVTGEANGSFDPNAKTYNDDDPADIRGISPDAPHRNVDLEIFAADDAGYVSAYIIAPSTIYGTGDGPVNRLSQQVPGLIQAALENKQAVYVGEGTNVWNNVHIADLVDLYIIVTKLATSELGPAAKVDSYHKFFWGSAGKHVWGDVAREIGKALKAKGLVETAEAKSVPPSPALMFMANNSLTVANRSFKNGWSPKGPSLVETIPETIDLVVANQNK</sequence>
<dbReference type="PANTHER" id="PTHR48079:SF6">
    <property type="entry name" value="NAD(P)-BINDING DOMAIN-CONTAINING PROTEIN-RELATED"/>
    <property type="match status" value="1"/>
</dbReference>
<dbReference type="FunCoup" id="G4TG73">
    <property type="interactions" value="18"/>
</dbReference>
<comment type="caution">
    <text evidence="2">The sequence shown here is derived from an EMBL/GenBank/DDBJ whole genome shotgun (WGS) entry which is preliminary data.</text>
</comment>
<dbReference type="eggNOG" id="KOG1502">
    <property type="taxonomic scope" value="Eukaryota"/>
</dbReference>
<keyword evidence="3" id="KW-1185">Reference proteome</keyword>
<dbReference type="GO" id="GO:0004029">
    <property type="term" value="F:aldehyde dehydrogenase (NAD+) activity"/>
    <property type="evidence" value="ECO:0007669"/>
    <property type="project" value="TreeGrafter"/>
</dbReference>
<reference evidence="2 3" key="1">
    <citation type="journal article" date="2011" name="PLoS Pathog.">
        <title>Endophytic Life Strategies Decoded by Genome and Transcriptome Analyses of the Mutualistic Root Symbiont Piriformospora indica.</title>
        <authorList>
            <person name="Zuccaro A."/>
            <person name="Lahrmann U."/>
            <person name="Guldener U."/>
            <person name="Langen G."/>
            <person name="Pfiffi S."/>
            <person name="Biedenkopf D."/>
            <person name="Wong P."/>
            <person name="Samans B."/>
            <person name="Grimm C."/>
            <person name="Basiewicz M."/>
            <person name="Murat C."/>
            <person name="Martin F."/>
            <person name="Kogel K.H."/>
        </authorList>
    </citation>
    <scope>NUCLEOTIDE SEQUENCE [LARGE SCALE GENOMIC DNA]</scope>
    <source>
        <strain evidence="2 3">DSM 11827</strain>
    </source>
</reference>
<proteinExistence type="predicted"/>
<name>G4TG73_SERID</name>
<dbReference type="HOGENOM" id="CLU_007383_12_1_1"/>
<dbReference type="Pfam" id="PF01370">
    <property type="entry name" value="Epimerase"/>
    <property type="match status" value="1"/>
</dbReference>
<dbReference type="OrthoDB" id="10262413at2759"/>
<protein>
    <recommendedName>
        <fullName evidence="1">NAD-dependent epimerase/dehydratase domain-containing protein</fullName>
    </recommendedName>
</protein>
<dbReference type="OMA" id="WGERAYY"/>
<feature type="domain" description="NAD-dependent epimerase/dehydratase" evidence="1">
    <location>
        <begin position="4"/>
        <end position="222"/>
    </location>
</feature>
<dbReference type="GO" id="GO:0005737">
    <property type="term" value="C:cytoplasm"/>
    <property type="evidence" value="ECO:0007669"/>
    <property type="project" value="TreeGrafter"/>
</dbReference>
<gene>
    <name evidence="2" type="ORF">PIIN_04255</name>
</gene>